<dbReference type="InterPro" id="IPR054496">
    <property type="entry name" value="E217_GP41"/>
</dbReference>
<sequence length="279" mass="30163">MKPMDKLDPRIVRVGIEINGELKTYDDLAISATGSKFANALQNEAEIRVSNLSKADREYLLTETSPFNLNHTPKRIVLDVGRRSTGASRVFVGDISSCLPSQPPDITLTFKSSTGQFQKGNILARSQAGTASLSAIAKQIAGDLGLTLRFEATDKNIANYAFAGGALKQVDRLGEAGGVNAYVDDNTLVVKNYNVALSGEARVLSESTGMIGIPEITEQGVKVKYLFDTTTRLGGALTIDSKLNPATSGSYVIFKLHFELANRDTPFYWIAEAKRADTH</sequence>
<name>A0ABZ2PXA2_9BURK</name>
<dbReference type="Proteomes" id="UP001493153">
    <property type="component" value="Chromosome"/>
</dbReference>
<accession>A0ABZ2PXA2</accession>
<evidence type="ECO:0000313" key="1">
    <source>
        <dbReference type="EMBL" id="WXK39745.1"/>
    </source>
</evidence>
<protein>
    <recommendedName>
        <fullName evidence="3">Phage protein</fullName>
    </recommendedName>
</protein>
<evidence type="ECO:0000313" key="2">
    <source>
        <dbReference type="Proteomes" id="UP001493153"/>
    </source>
</evidence>
<proteinExistence type="predicted"/>
<evidence type="ECO:0008006" key="3">
    <source>
        <dbReference type="Google" id="ProtNLM"/>
    </source>
</evidence>
<organism evidence="1 2">
    <name type="scientific">Mycetohabitans rhizoxinica</name>
    <dbReference type="NCBI Taxonomy" id="412963"/>
    <lineage>
        <taxon>Bacteria</taxon>
        <taxon>Pseudomonadati</taxon>
        <taxon>Pseudomonadota</taxon>
        <taxon>Betaproteobacteria</taxon>
        <taxon>Burkholderiales</taxon>
        <taxon>Burkholderiaceae</taxon>
        <taxon>Mycetohabitans</taxon>
    </lineage>
</organism>
<keyword evidence="2" id="KW-1185">Reference proteome</keyword>
<dbReference type="EMBL" id="CP062176">
    <property type="protein sequence ID" value="WXK39745.1"/>
    <property type="molecule type" value="Genomic_DNA"/>
</dbReference>
<gene>
    <name evidence="1" type="ORF">IHE29_10915</name>
</gene>
<dbReference type="Pfam" id="PF22759">
    <property type="entry name" value="E217_GP41"/>
    <property type="match status" value="1"/>
</dbReference>
<reference evidence="1 2" key="1">
    <citation type="submission" date="2020-09" db="EMBL/GenBank/DDBJ databases">
        <title>Genome sequences of Mycetohabitans spp.</title>
        <authorList>
            <person name="Carter M.E."/>
            <person name="Carpenter S.C.D."/>
            <person name="Bogdanove A.J."/>
        </authorList>
    </citation>
    <scope>NUCLEOTIDE SEQUENCE [LARGE SCALE GENOMIC DNA]</scope>
    <source>
        <strain evidence="1 2">B12</strain>
    </source>
</reference>